<feature type="compositionally biased region" description="Polar residues" evidence="1">
    <location>
        <begin position="224"/>
        <end position="235"/>
    </location>
</feature>
<comment type="caution">
    <text evidence="2">The sequence shown here is derived from an EMBL/GenBank/DDBJ whole genome shotgun (WGS) entry which is preliminary data.</text>
</comment>
<reference evidence="2" key="1">
    <citation type="submission" date="2020-11" db="EMBL/GenBank/DDBJ databases">
        <authorList>
            <consortium name="DOE Joint Genome Institute"/>
            <person name="Ahrendt S."/>
            <person name="Riley R."/>
            <person name="Andreopoulos W."/>
            <person name="LaButti K."/>
            <person name="Pangilinan J."/>
            <person name="Ruiz-duenas F.J."/>
            <person name="Barrasa J.M."/>
            <person name="Sanchez-Garcia M."/>
            <person name="Camarero S."/>
            <person name="Miyauchi S."/>
            <person name="Serrano A."/>
            <person name="Linde D."/>
            <person name="Babiker R."/>
            <person name="Drula E."/>
            <person name="Ayuso-Fernandez I."/>
            <person name="Pacheco R."/>
            <person name="Padilla G."/>
            <person name="Ferreira P."/>
            <person name="Barriuso J."/>
            <person name="Kellner H."/>
            <person name="Castanera R."/>
            <person name="Alfaro M."/>
            <person name="Ramirez L."/>
            <person name="Pisabarro A.G."/>
            <person name="Kuo A."/>
            <person name="Tritt A."/>
            <person name="Lipzen A."/>
            <person name="He G."/>
            <person name="Yan M."/>
            <person name="Ng V."/>
            <person name="Cullen D."/>
            <person name="Martin F."/>
            <person name="Rosso M.-N."/>
            <person name="Henrissat B."/>
            <person name="Hibbett D."/>
            <person name="Martinez A.T."/>
            <person name="Grigoriev I.V."/>
        </authorList>
    </citation>
    <scope>NUCLEOTIDE SEQUENCE</scope>
    <source>
        <strain evidence="2">AH 44721</strain>
    </source>
</reference>
<proteinExistence type="predicted"/>
<accession>A0A9P5NGC7</accession>
<name>A0A9P5NGC7_GYMJU</name>
<evidence type="ECO:0000256" key="1">
    <source>
        <dbReference type="SAM" id="MobiDB-lite"/>
    </source>
</evidence>
<feature type="region of interest" description="Disordered" evidence="1">
    <location>
        <begin position="178"/>
        <end position="326"/>
    </location>
</feature>
<feature type="compositionally biased region" description="Basic and acidic residues" evidence="1">
    <location>
        <begin position="280"/>
        <end position="290"/>
    </location>
</feature>
<feature type="compositionally biased region" description="Polar residues" evidence="1">
    <location>
        <begin position="270"/>
        <end position="279"/>
    </location>
</feature>
<dbReference type="EMBL" id="JADNYJ010000080">
    <property type="protein sequence ID" value="KAF8889457.1"/>
    <property type="molecule type" value="Genomic_DNA"/>
</dbReference>
<keyword evidence="3" id="KW-1185">Reference proteome</keyword>
<evidence type="ECO:0000313" key="2">
    <source>
        <dbReference type="EMBL" id="KAF8889457.1"/>
    </source>
</evidence>
<organism evidence="2 3">
    <name type="scientific">Gymnopilus junonius</name>
    <name type="common">Spectacular rustgill mushroom</name>
    <name type="synonym">Gymnopilus spectabilis subsp. junonius</name>
    <dbReference type="NCBI Taxonomy" id="109634"/>
    <lineage>
        <taxon>Eukaryota</taxon>
        <taxon>Fungi</taxon>
        <taxon>Dikarya</taxon>
        <taxon>Basidiomycota</taxon>
        <taxon>Agaricomycotina</taxon>
        <taxon>Agaricomycetes</taxon>
        <taxon>Agaricomycetidae</taxon>
        <taxon>Agaricales</taxon>
        <taxon>Agaricineae</taxon>
        <taxon>Hymenogastraceae</taxon>
        <taxon>Gymnopilus</taxon>
    </lineage>
</organism>
<protein>
    <submittedName>
        <fullName evidence="2">Uncharacterized protein</fullName>
    </submittedName>
</protein>
<dbReference type="AlphaFoldDB" id="A0A9P5NGC7"/>
<dbReference type="Proteomes" id="UP000724874">
    <property type="component" value="Unassembled WGS sequence"/>
</dbReference>
<sequence length="362" mass="39527">MSQPQAGRNVDILYHLGLNLQRFRNFMFLIRRVQGHPGCDAVLKSWWALKSHQRAAHPFGRSIRQPSSGTLPHAGMQNIRPPSIIQPSGPSIDIQTIQLPAAAATQIQMISSHAALQPIHQPSAVQTIRPPTIVHTVQSRPADQTISPPAVIQTTQPTDIQAVQPAANVLETQTIQSPRKVPGNEGRYLATNRSSVSRKVLEDVQPPHQVTICNPAPPQPDGPAQNTRSRPNRNVPSKVEPRRILPAPPIATSKQAVRPPDNVSEENEKPSASGQGTSRKNADSEGSTEKPKKKARKQRPYLFKISIVTPPANSQTDTSAPPSLPPAPISYQFAFVDGLPRALRPNADGSFRHWDPSQLKES</sequence>
<evidence type="ECO:0000313" key="3">
    <source>
        <dbReference type="Proteomes" id="UP000724874"/>
    </source>
</evidence>
<gene>
    <name evidence="2" type="ORF">CPB84DRAFT_1749329</name>
</gene>